<accession>A0ABR1ELX8</accession>
<evidence type="ECO:0000313" key="2">
    <source>
        <dbReference type="EMBL" id="KAK6763633.1"/>
    </source>
</evidence>
<evidence type="ECO:0000313" key="3">
    <source>
        <dbReference type="Proteomes" id="UP001303046"/>
    </source>
</evidence>
<feature type="region of interest" description="Disordered" evidence="1">
    <location>
        <begin position="176"/>
        <end position="197"/>
    </location>
</feature>
<name>A0ABR1ELX8_NECAM</name>
<reference evidence="2 3" key="1">
    <citation type="submission" date="2023-08" db="EMBL/GenBank/DDBJ databases">
        <title>A Necator americanus chromosomal reference genome.</title>
        <authorList>
            <person name="Ilik V."/>
            <person name="Petrzelkova K.J."/>
            <person name="Pardy F."/>
            <person name="Fuh T."/>
            <person name="Niatou-Singa F.S."/>
            <person name="Gouil Q."/>
            <person name="Baker L."/>
            <person name="Ritchie M.E."/>
            <person name="Jex A.R."/>
            <person name="Gazzola D."/>
            <person name="Li H."/>
            <person name="Toshio Fujiwara R."/>
            <person name="Zhan B."/>
            <person name="Aroian R.V."/>
            <person name="Pafco B."/>
            <person name="Schwarz E.M."/>
        </authorList>
    </citation>
    <scope>NUCLEOTIDE SEQUENCE [LARGE SCALE GENOMIC DNA]</scope>
    <source>
        <strain evidence="2 3">Aroian</strain>
        <tissue evidence="2">Whole animal</tissue>
    </source>
</reference>
<sequence length="197" mass="22363">MGLATDVTSTIVIGTASSTYQRVWYNKYARITNVPAKVSALDYESDSERAESMPEGNMESLATNIRLVTLNCLSLSSELQQAALSRLLNAALQKTRIKDRALISIDNYTIYCRDADERKVGGCAIAVRNDYNNLVEEFGLTSSRCALYDCRIAVNSNSGSKENRLRKRLCRQLKRDRENEWTSKTKEFEKEWEDKNP</sequence>
<comment type="caution">
    <text evidence="2">The sequence shown here is derived from an EMBL/GenBank/DDBJ whole genome shotgun (WGS) entry which is preliminary data.</text>
</comment>
<gene>
    <name evidence="2" type="primary">Necator_chrX.g24251</name>
    <name evidence="2" type="ORF">RB195_024086</name>
</gene>
<organism evidence="2 3">
    <name type="scientific">Necator americanus</name>
    <name type="common">Human hookworm</name>
    <dbReference type="NCBI Taxonomy" id="51031"/>
    <lineage>
        <taxon>Eukaryota</taxon>
        <taxon>Metazoa</taxon>
        <taxon>Ecdysozoa</taxon>
        <taxon>Nematoda</taxon>
        <taxon>Chromadorea</taxon>
        <taxon>Rhabditida</taxon>
        <taxon>Rhabditina</taxon>
        <taxon>Rhabditomorpha</taxon>
        <taxon>Strongyloidea</taxon>
        <taxon>Ancylostomatidae</taxon>
        <taxon>Bunostominae</taxon>
        <taxon>Necator</taxon>
    </lineage>
</organism>
<protein>
    <submittedName>
        <fullName evidence="2">Uncharacterized protein</fullName>
    </submittedName>
</protein>
<dbReference type="EMBL" id="JAVFWL010000006">
    <property type="protein sequence ID" value="KAK6763633.1"/>
    <property type="molecule type" value="Genomic_DNA"/>
</dbReference>
<proteinExistence type="predicted"/>
<keyword evidence="3" id="KW-1185">Reference proteome</keyword>
<dbReference type="Proteomes" id="UP001303046">
    <property type="component" value="Unassembled WGS sequence"/>
</dbReference>
<evidence type="ECO:0000256" key="1">
    <source>
        <dbReference type="SAM" id="MobiDB-lite"/>
    </source>
</evidence>